<proteinExistence type="predicted"/>
<evidence type="ECO:0000313" key="2">
    <source>
        <dbReference type="EMBL" id="EAT59963.1"/>
    </source>
</evidence>
<dbReference type="EMBL" id="AASE01000001">
    <property type="protein sequence ID" value="EAT59963.1"/>
    <property type="molecule type" value="Genomic_DNA"/>
</dbReference>
<comment type="caution">
    <text evidence="2">The sequence shown here is derived from an EMBL/GenBank/DDBJ whole genome shotgun (WGS) entry which is preliminary data.</text>
</comment>
<keyword evidence="3" id="KW-1185">Reference proteome</keyword>
<dbReference type="PANTHER" id="PTHR33336">
    <property type="entry name" value="QUINOL MONOOXYGENASE YGIN-RELATED"/>
    <property type="match status" value="1"/>
</dbReference>
<evidence type="ECO:0000313" key="3">
    <source>
        <dbReference type="Proteomes" id="UP000004162"/>
    </source>
</evidence>
<dbReference type="Pfam" id="PF03992">
    <property type="entry name" value="ABM"/>
    <property type="match status" value="1"/>
</dbReference>
<organism evidence="2 3">
    <name type="scientific">Chlorobium ferrooxidans DSM 13031</name>
    <dbReference type="NCBI Taxonomy" id="377431"/>
    <lineage>
        <taxon>Bacteria</taxon>
        <taxon>Pseudomonadati</taxon>
        <taxon>Chlorobiota</taxon>
        <taxon>Chlorobiia</taxon>
        <taxon>Chlorobiales</taxon>
        <taxon>Chlorobiaceae</taxon>
        <taxon>Chlorobium/Pelodictyon group</taxon>
        <taxon>Chlorobium</taxon>
    </lineage>
</organism>
<feature type="domain" description="ABM" evidence="1">
    <location>
        <begin position="4"/>
        <end position="92"/>
    </location>
</feature>
<reference evidence="2 3" key="1">
    <citation type="submission" date="2006-07" db="EMBL/GenBank/DDBJ databases">
        <title>Annotation of the draft genome assembly of Chlorobium ferroxidans DSM 13031.</title>
        <authorList>
            <consortium name="US DOE Joint Genome Institute (JGI-ORNL)"/>
            <person name="Larimer F."/>
            <person name="Land M."/>
            <person name="Hauser L."/>
        </authorList>
    </citation>
    <scope>NUCLEOTIDE SEQUENCE [LARGE SCALE GENOMIC DNA]</scope>
    <source>
        <strain evidence="2 3">DSM 13031</strain>
    </source>
</reference>
<accession>Q0YUS0</accession>
<dbReference type="InterPro" id="IPR011008">
    <property type="entry name" value="Dimeric_a/b-barrel"/>
</dbReference>
<gene>
    <name evidence="2" type="ORF">CferDRAFT_1970</name>
</gene>
<dbReference type="Gene3D" id="3.30.70.100">
    <property type="match status" value="1"/>
</dbReference>
<dbReference type="OrthoDB" id="9806189at2"/>
<reference evidence="2 3" key="2">
    <citation type="submission" date="2006-07" db="EMBL/GenBank/DDBJ databases">
        <title>Sequencing of the draft genome and assembly of Chlorobium ferroxidans DSM 13031.</title>
        <authorList>
            <consortium name="US DOE Joint Genome Institute (JGI-PGF)"/>
            <person name="Copeland A."/>
            <person name="Lucas S."/>
            <person name="Lapidus A."/>
            <person name="Barry K."/>
            <person name="Glavina del Rio T."/>
            <person name="Dalin E."/>
            <person name="Tice H."/>
            <person name="Bruce D."/>
            <person name="Pitluck S."/>
            <person name="Richardson P."/>
        </authorList>
    </citation>
    <scope>NUCLEOTIDE SEQUENCE [LARGE SCALE GENOMIC DNA]</scope>
    <source>
        <strain evidence="2 3">DSM 13031</strain>
    </source>
</reference>
<dbReference type="PANTHER" id="PTHR33336:SF3">
    <property type="entry name" value="ABM DOMAIN-CONTAINING PROTEIN"/>
    <property type="match status" value="1"/>
</dbReference>
<keyword evidence="2" id="KW-0560">Oxidoreductase</keyword>
<dbReference type="GO" id="GO:0005829">
    <property type="term" value="C:cytosol"/>
    <property type="evidence" value="ECO:0007669"/>
    <property type="project" value="TreeGrafter"/>
</dbReference>
<dbReference type="GO" id="GO:0004497">
    <property type="term" value="F:monooxygenase activity"/>
    <property type="evidence" value="ECO:0007669"/>
    <property type="project" value="UniProtKB-KW"/>
</dbReference>
<dbReference type="RefSeq" id="WP_006365236.1">
    <property type="nucleotide sequence ID" value="NZ_AASE01000001.1"/>
</dbReference>
<dbReference type="InterPro" id="IPR007138">
    <property type="entry name" value="ABM_dom"/>
</dbReference>
<protein>
    <submittedName>
        <fullName evidence="2">Antibiotic biosynthesis monooxygenase</fullName>
    </submittedName>
</protein>
<dbReference type="SUPFAM" id="SSF54909">
    <property type="entry name" value="Dimeric alpha+beta barrel"/>
    <property type="match status" value="1"/>
</dbReference>
<dbReference type="InterPro" id="IPR050744">
    <property type="entry name" value="AI-2_Isomerase_LsrG"/>
</dbReference>
<dbReference type="PROSITE" id="PS51725">
    <property type="entry name" value="ABM"/>
    <property type="match status" value="1"/>
</dbReference>
<name>Q0YUS0_9CHLB</name>
<evidence type="ECO:0000259" key="1">
    <source>
        <dbReference type="PROSITE" id="PS51725"/>
    </source>
</evidence>
<keyword evidence="2" id="KW-0503">Monooxygenase</keyword>
<dbReference type="AlphaFoldDB" id="Q0YUS0"/>
<sequence>MSNLTLVAKVVAKNESVELVKSELLKLVALAREEEGCIKYFCHEDNSDPAVFIFYEIWESPALLEKHMNTEGFKAYQKAVDGHIAEKVFNKLTLLA</sequence>
<dbReference type="Proteomes" id="UP000004162">
    <property type="component" value="Unassembled WGS sequence"/>
</dbReference>